<dbReference type="Pfam" id="PF10032">
    <property type="entry name" value="Pho88"/>
    <property type="match status" value="1"/>
</dbReference>
<protein>
    <recommendedName>
        <fullName evidence="4">Inorganic phosphate transporter pho88</fullName>
    </recommendedName>
</protein>
<gene>
    <name evidence="3" type="ORF">LRAMOSA07198</name>
</gene>
<dbReference type="GO" id="GO:0005783">
    <property type="term" value="C:endoplasmic reticulum"/>
    <property type="evidence" value="ECO:0007669"/>
    <property type="project" value="InterPro"/>
</dbReference>
<name>A0A077WDF9_9FUNG</name>
<dbReference type="PANTHER" id="PTHR28112:SF1">
    <property type="entry name" value="SRP-INDEPENDENT TARGETING PROTEIN 3"/>
    <property type="match status" value="1"/>
</dbReference>
<feature type="region of interest" description="Disordered" evidence="1">
    <location>
        <begin position="177"/>
        <end position="196"/>
    </location>
</feature>
<dbReference type="GO" id="GO:0005739">
    <property type="term" value="C:mitochondrion"/>
    <property type="evidence" value="ECO:0007669"/>
    <property type="project" value="TreeGrafter"/>
</dbReference>
<dbReference type="OrthoDB" id="18139at2759"/>
<sequence length="196" mass="22843">MPSLSTIVNHPLFNVVFFMVIRQFTKKLPLDDPLWLWNLRAFFVICQTLAIGLQYWLMWRVVKKNDQTQLRYVEPAKQQWDGTEAPEELVVTTHKDYDVAEIKKAIRQSMTGILMIGFMHLQFKFVQPLIIQSILAFKNFFMTKEARIHIWGESTTSGPLRRPFRVEAPFGIVSEAKQPKTDKASIKRAEKAMKAE</sequence>
<evidence type="ECO:0000256" key="1">
    <source>
        <dbReference type="SAM" id="MobiDB-lite"/>
    </source>
</evidence>
<dbReference type="PANTHER" id="PTHR28112">
    <property type="entry name" value="SRP-INDEPENDENT TARGETING PROTEIN 3"/>
    <property type="match status" value="1"/>
</dbReference>
<keyword evidence="2" id="KW-0812">Transmembrane</keyword>
<dbReference type="EMBL" id="LK023315">
    <property type="protein sequence ID" value="CDS04556.1"/>
    <property type="molecule type" value="Genomic_DNA"/>
</dbReference>
<dbReference type="GO" id="GO:0045047">
    <property type="term" value="P:protein targeting to ER"/>
    <property type="evidence" value="ECO:0007669"/>
    <property type="project" value="InterPro"/>
</dbReference>
<evidence type="ECO:0008006" key="4">
    <source>
        <dbReference type="Google" id="ProtNLM"/>
    </source>
</evidence>
<keyword evidence="2" id="KW-0472">Membrane</keyword>
<keyword evidence="2" id="KW-1133">Transmembrane helix</keyword>
<feature type="transmembrane region" description="Helical" evidence="2">
    <location>
        <begin position="7"/>
        <end position="25"/>
    </location>
</feature>
<dbReference type="InterPro" id="IPR012098">
    <property type="entry name" value="SND3_fun"/>
</dbReference>
<evidence type="ECO:0000256" key="2">
    <source>
        <dbReference type="SAM" id="Phobius"/>
    </source>
</evidence>
<feature type="transmembrane region" description="Helical" evidence="2">
    <location>
        <begin position="37"/>
        <end position="57"/>
    </location>
</feature>
<reference evidence="3" key="1">
    <citation type="journal article" date="2014" name="Genome Announc.">
        <title>De novo whole-genome sequence and genome annotation of Lichtheimia ramosa.</title>
        <authorList>
            <person name="Linde J."/>
            <person name="Schwartze V."/>
            <person name="Binder U."/>
            <person name="Lass-Florl C."/>
            <person name="Voigt K."/>
            <person name="Horn F."/>
        </authorList>
    </citation>
    <scope>NUCLEOTIDE SEQUENCE</scope>
    <source>
        <strain evidence="3">JMRC FSU:6197</strain>
    </source>
</reference>
<proteinExistence type="predicted"/>
<evidence type="ECO:0000313" key="3">
    <source>
        <dbReference type="EMBL" id="CDS04556.1"/>
    </source>
</evidence>
<accession>A0A077WDF9</accession>
<organism evidence="3">
    <name type="scientific">Lichtheimia ramosa</name>
    <dbReference type="NCBI Taxonomy" id="688394"/>
    <lineage>
        <taxon>Eukaryota</taxon>
        <taxon>Fungi</taxon>
        <taxon>Fungi incertae sedis</taxon>
        <taxon>Mucoromycota</taxon>
        <taxon>Mucoromycotina</taxon>
        <taxon>Mucoromycetes</taxon>
        <taxon>Mucorales</taxon>
        <taxon>Lichtheimiaceae</taxon>
        <taxon>Lichtheimia</taxon>
    </lineage>
</organism>
<dbReference type="AlphaFoldDB" id="A0A077WDF9"/>